<accession>A0AAP2DCC6</accession>
<comment type="catalytic activity">
    <reaction evidence="7">
        <text>a 2'-deoxyadenosine in DNA + S-adenosyl-L-methionine = an N(6)-methyl-2'-deoxyadenosine in DNA + S-adenosyl-L-homocysteine + H(+)</text>
        <dbReference type="Rhea" id="RHEA:15197"/>
        <dbReference type="Rhea" id="RHEA-COMP:12418"/>
        <dbReference type="Rhea" id="RHEA-COMP:12419"/>
        <dbReference type="ChEBI" id="CHEBI:15378"/>
        <dbReference type="ChEBI" id="CHEBI:57856"/>
        <dbReference type="ChEBI" id="CHEBI:59789"/>
        <dbReference type="ChEBI" id="CHEBI:90615"/>
        <dbReference type="ChEBI" id="CHEBI:90616"/>
        <dbReference type="EC" id="2.1.1.72"/>
    </reaction>
</comment>
<dbReference type="GO" id="GO:0008170">
    <property type="term" value="F:N-methyltransferase activity"/>
    <property type="evidence" value="ECO:0007669"/>
    <property type="project" value="InterPro"/>
</dbReference>
<dbReference type="Pfam" id="PF02384">
    <property type="entry name" value="N6_Mtase"/>
    <property type="match status" value="1"/>
</dbReference>
<dbReference type="Proteomes" id="UP001319180">
    <property type="component" value="Unassembled WGS sequence"/>
</dbReference>
<dbReference type="EMBL" id="JAHESC010000041">
    <property type="protein sequence ID" value="MBT1689433.1"/>
    <property type="molecule type" value="Genomic_DNA"/>
</dbReference>
<evidence type="ECO:0000313" key="11">
    <source>
        <dbReference type="Proteomes" id="UP001319180"/>
    </source>
</evidence>
<keyword evidence="3" id="KW-0489">Methyltransferase</keyword>
<dbReference type="GO" id="GO:0032259">
    <property type="term" value="P:methylation"/>
    <property type="evidence" value="ECO:0007669"/>
    <property type="project" value="UniProtKB-KW"/>
</dbReference>
<dbReference type="Gene3D" id="1.20.1260.30">
    <property type="match status" value="1"/>
</dbReference>
<dbReference type="GO" id="GO:0009307">
    <property type="term" value="P:DNA restriction-modification system"/>
    <property type="evidence" value="ECO:0007669"/>
    <property type="project" value="UniProtKB-KW"/>
</dbReference>
<evidence type="ECO:0000256" key="6">
    <source>
        <dbReference type="ARBA" id="ARBA00022747"/>
    </source>
</evidence>
<proteinExistence type="inferred from homology"/>
<dbReference type="PANTHER" id="PTHR42933">
    <property type="entry name" value="SLR6095 PROTEIN"/>
    <property type="match status" value="1"/>
</dbReference>
<dbReference type="PANTHER" id="PTHR42933:SF3">
    <property type="entry name" value="TYPE I RESTRICTION ENZYME MJAVIII METHYLASE SUBUNIT"/>
    <property type="match status" value="1"/>
</dbReference>
<keyword evidence="6" id="KW-0680">Restriction system</keyword>
<evidence type="ECO:0000256" key="2">
    <source>
        <dbReference type="ARBA" id="ARBA00011900"/>
    </source>
</evidence>
<dbReference type="SUPFAM" id="SSF53335">
    <property type="entry name" value="S-adenosyl-L-methionine-dependent methyltransferases"/>
    <property type="match status" value="1"/>
</dbReference>
<evidence type="ECO:0000256" key="1">
    <source>
        <dbReference type="ARBA" id="ARBA00006594"/>
    </source>
</evidence>
<dbReference type="InterPro" id="IPR022749">
    <property type="entry name" value="D12N6_MeTrfase_N"/>
</dbReference>
<dbReference type="GO" id="GO:0009007">
    <property type="term" value="F:site-specific DNA-methyltransferase (adenine-specific) activity"/>
    <property type="evidence" value="ECO:0007669"/>
    <property type="project" value="UniProtKB-EC"/>
</dbReference>
<sequence length="511" mass="58363">MLTGELRSQIDKVWDTFWSGGLANPLLVMEQITYLLFIKRLDEIQTLKEKKANDLGKPIEEPVFTKKQYELRWSKFKDKDAETMYQLFTKDEGVFAFIRSLGSKSNSTFSRYMKGATFMIPTPRLLSLVVDLLNKIDMSNRDTKGDVYEYLLSKIASAGQNGQFRTPRHIIKLMVAMMEPSLDDIVCDPSAGSCGFLVTASEYVREKQTKDLLKTENKRHFENKMFMGMEFDPTMLRIGAMNMMLHGIEGVQLKDVDALSQANAGFFDACTLVLANPPFKGSLDEDVIYAELTKTVKTKKTELLFLALMLRGLKSGGRAAVIVPDGVLFGSNKANVDLRKEIVERHHLQAVISMPSGVFRPYAGVSTAILIFTKTGNGGTKDVWFYEMKTDGYSLDDKRTPQAPEFETFKQLEDNTEMNDTDLPHILHIWKNLKAHHKMLDKLPEKGRNTKSFFVTKDEIAQNRYDLSMNRYRVIDHVEVKYDKPTNIIKAIRKLDEQRSKELLQLELLLK</sequence>
<evidence type="ECO:0000259" key="8">
    <source>
        <dbReference type="Pfam" id="PF02384"/>
    </source>
</evidence>
<dbReference type="InterPro" id="IPR051537">
    <property type="entry name" value="DNA_Adenine_Mtase"/>
</dbReference>
<dbReference type="Gene3D" id="3.40.50.150">
    <property type="entry name" value="Vaccinia Virus protein VP39"/>
    <property type="match status" value="1"/>
</dbReference>
<comment type="similarity">
    <text evidence="1">Belongs to the N(4)/N(6)-methyltransferase family.</text>
</comment>
<name>A0AAP2DCC6_9BACT</name>
<feature type="domain" description="N6 adenine-specific DNA methyltransferase N-terminal" evidence="9">
    <location>
        <begin position="6"/>
        <end position="132"/>
    </location>
</feature>
<keyword evidence="4" id="KW-0808">Transferase</keyword>
<dbReference type="InterPro" id="IPR029063">
    <property type="entry name" value="SAM-dependent_MTases_sf"/>
</dbReference>
<dbReference type="AlphaFoldDB" id="A0AAP2DCC6"/>
<evidence type="ECO:0000256" key="7">
    <source>
        <dbReference type="ARBA" id="ARBA00047942"/>
    </source>
</evidence>
<reference evidence="10 11" key="1">
    <citation type="submission" date="2021-05" db="EMBL/GenBank/DDBJ databases">
        <title>A Polyphasic approach of four new species of the genus Ohtaekwangia: Ohtaekwangia histidinii sp. nov., Ohtaekwangia cretensis sp. nov., Ohtaekwangia indiensis sp. nov., Ohtaekwangia reichenbachii sp. nov. from diverse environment.</title>
        <authorList>
            <person name="Octaviana S."/>
        </authorList>
    </citation>
    <scope>NUCLEOTIDE SEQUENCE [LARGE SCALE GENOMIC DNA]</scope>
    <source>
        <strain evidence="10 11">PWU37</strain>
    </source>
</reference>
<dbReference type="GO" id="GO:0003677">
    <property type="term" value="F:DNA binding"/>
    <property type="evidence" value="ECO:0007669"/>
    <property type="project" value="InterPro"/>
</dbReference>
<evidence type="ECO:0000259" key="9">
    <source>
        <dbReference type="Pfam" id="PF12161"/>
    </source>
</evidence>
<dbReference type="EC" id="2.1.1.72" evidence="2"/>
<dbReference type="InterPro" id="IPR003356">
    <property type="entry name" value="DNA_methylase_A-5"/>
</dbReference>
<protein>
    <recommendedName>
        <fullName evidence="2">site-specific DNA-methyltransferase (adenine-specific)</fullName>
        <ecNumber evidence="2">2.1.1.72</ecNumber>
    </recommendedName>
</protein>
<keyword evidence="11" id="KW-1185">Reference proteome</keyword>
<dbReference type="Pfam" id="PF12161">
    <property type="entry name" value="HsdM_N"/>
    <property type="match status" value="1"/>
</dbReference>
<evidence type="ECO:0000256" key="3">
    <source>
        <dbReference type="ARBA" id="ARBA00022603"/>
    </source>
</evidence>
<evidence type="ECO:0000256" key="5">
    <source>
        <dbReference type="ARBA" id="ARBA00022691"/>
    </source>
</evidence>
<evidence type="ECO:0000256" key="4">
    <source>
        <dbReference type="ARBA" id="ARBA00022679"/>
    </source>
</evidence>
<organism evidence="10 11">
    <name type="scientific">Dawidia soli</name>
    <dbReference type="NCBI Taxonomy" id="2782352"/>
    <lineage>
        <taxon>Bacteria</taxon>
        <taxon>Pseudomonadati</taxon>
        <taxon>Bacteroidota</taxon>
        <taxon>Cytophagia</taxon>
        <taxon>Cytophagales</taxon>
        <taxon>Chryseotaleaceae</taxon>
        <taxon>Dawidia</taxon>
    </lineage>
</organism>
<gene>
    <name evidence="10" type="ORF">KK078_22905</name>
</gene>
<evidence type="ECO:0000313" key="10">
    <source>
        <dbReference type="EMBL" id="MBT1689433.1"/>
    </source>
</evidence>
<feature type="domain" description="DNA methylase adenine-specific" evidence="8">
    <location>
        <begin position="140"/>
        <end position="473"/>
    </location>
</feature>
<dbReference type="PRINTS" id="PR00507">
    <property type="entry name" value="N12N6MTFRASE"/>
</dbReference>
<dbReference type="InterPro" id="IPR038333">
    <property type="entry name" value="T1MK-like_N_sf"/>
</dbReference>
<dbReference type="RefSeq" id="WP_254092656.1">
    <property type="nucleotide sequence ID" value="NZ_JAHESC010000041.1"/>
</dbReference>
<keyword evidence="5" id="KW-0949">S-adenosyl-L-methionine</keyword>
<comment type="caution">
    <text evidence="10">The sequence shown here is derived from an EMBL/GenBank/DDBJ whole genome shotgun (WGS) entry which is preliminary data.</text>
</comment>